<feature type="compositionally biased region" description="Basic residues" evidence="4">
    <location>
        <begin position="850"/>
        <end position="860"/>
    </location>
</feature>
<feature type="region of interest" description="Disordered" evidence="4">
    <location>
        <begin position="757"/>
        <end position="1169"/>
    </location>
</feature>
<name>A0A066YT59_9ACTN</name>
<dbReference type="AlphaFoldDB" id="A0A066YT59"/>
<organism evidence="6 7">
    <name type="scientific">Kitasatospora cheerisanensis KCTC 2395</name>
    <dbReference type="NCBI Taxonomy" id="1348663"/>
    <lineage>
        <taxon>Bacteria</taxon>
        <taxon>Bacillati</taxon>
        <taxon>Actinomycetota</taxon>
        <taxon>Actinomycetes</taxon>
        <taxon>Kitasatosporales</taxon>
        <taxon>Streptomycetaceae</taxon>
        <taxon>Kitasatospora</taxon>
    </lineage>
</organism>
<reference evidence="6 7" key="1">
    <citation type="submission" date="2014-05" db="EMBL/GenBank/DDBJ databases">
        <title>Draft Genome Sequence of Kitasatospora cheerisanensis KCTC 2395.</title>
        <authorList>
            <person name="Nam D.H."/>
        </authorList>
    </citation>
    <scope>NUCLEOTIDE SEQUENCE [LARGE SCALE GENOMIC DNA]</scope>
    <source>
        <strain evidence="6 7">KCTC 2395</strain>
    </source>
</reference>
<dbReference type="PROSITE" id="PS52004">
    <property type="entry name" value="KS3_2"/>
    <property type="match status" value="1"/>
</dbReference>
<evidence type="ECO:0000256" key="2">
    <source>
        <dbReference type="ARBA" id="ARBA00022679"/>
    </source>
</evidence>
<feature type="compositionally biased region" description="Low complexity" evidence="4">
    <location>
        <begin position="1075"/>
        <end position="1092"/>
    </location>
</feature>
<feature type="compositionally biased region" description="Low complexity" evidence="4">
    <location>
        <begin position="1113"/>
        <end position="1122"/>
    </location>
</feature>
<feature type="compositionally biased region" description="Basic residues" evidence="4">
    <location>
        <begin position="1123"/>
        <end position="1134"/>
    </location>
</feature>
<keyword evidence="7" id="KW-1185">Reference proteome</keyword>
<gene>
    <name evidence="6" type="ORF">KCH_42280</name>
</gene>
<feature type="compositionally biased region" description="Basic and acidic residues" evidence="4">
    <location>
        <begin position="956"/>
        <end position="972"/>
    </location>
</feature>
<protein>
    <submittedName>
        <fullName evidence="6">3-oxoacyl-ACP synthase</fullName>
    </submittedName>
</protein>
<dbReference type="RefSeq" id="WP_244305373.1">
    <property type="nucleotide sequence ID" value="NZ_KK853997.1"/>
</dbReference>
<feature type="compositionally biased region" description="Pro residues" evidence="4">
    <location>
        <begin position="903"/>
        <end position="912"/>
    </location>
</feature>
<dbReference type="HOGENOM" id="CLU_274267_0_0_11"/>
<dbReference type="SMART" id="SM00825">
    <property type="entry name" value="PKS_KS"/>
    <property type="match status" value="1"/>
</dbReference>
<evidence type="ECO:0000259" key="5">
    <source>
        <dbReference type="PROSITE" id="PS52004"/>
    </source>
</evidence>
<dbReference type="Pfam" id="PF00109">
    <property type="entry name" value="ketoacyl-synt"/>
    <property type="match status" value="2"/>
</dbReference>
<dbReference type="InterPro" id="IPR016039">
    <property type="entry name" value="Thiolase-like"/>
</dbReference>
<dbReference type="PANTHER" id="PTHR11712:SF320">
    <property type="entry name" value="BETA-KETOACYL SYNTHASE"/>
    <property type="match status" value="1"/>
</dbReference>
<dbReference type="InterPro" id="IPR014030">
    <property type="entry name" value="Ketoacyl_synth_N"/>
</dbReference>
<feature type="compositionally biased region" description="Low complexity" evidence="4">
    <location>
        <begin position="757"/>
        <end position="766"/>
    </location>
</feature>
<dbReference type="GO" id="GO:0004315">
    <property type="term" value="F:3-oxoacyl-[acyl-carrier-protein] synthase activity"/>
    <property type="evidence" value="ECO:0007669"/>
    <property type="project" value="TreeGrafter"/>
</dbReference>
<dbReference type="Pfam" id="PF02801">
    <property type="entry name" value="Ketoacyl-synt_C"/>
    <property type="match status" value="2"/>
</dbReference>
<dbReference type="Gene3D" id="3.40.47.10">
    <property type="match status" value="3"/>
</dbReference>
<sequence>MTKTTERIALTGLGLITGAGDDVEKSWAAISQGVSGIRTNTLFDTTELLTDWAGMVTAEQPADLDRCYALAATAIREALRNSGLDLDTVDRDRVAVVVGSSLGAMPTLETVHSGLVNDGVLDAVQAAGSQLPCVGDYIAAEFDLRGPRVVLSNACAASAVALGYAAELLWKGEVDYVICGGVDPLAQLSAYGFSALGALDPEPCAPMSASTGLTLGEGAGFMVLESAERAAERGAAPLAELGGYGLSCDGYHQTAPDPSGKGAAAAMAQALRTAGLAPEDVDYVNLHGTGTPANDVSEPKAVKLLFGAEVPPASSTKSMLGHTLGAAGAVEAIVSTMAIDRGVIPPTVSTRGVDSPFGLDIVPNTGRPAPLEVVASNSFAFGGNNATVVLNKPGRPARSARHTQPVHHVVVTGVAGLAGSAGSTAELTAALAEGRVGFDTLEQVAGLGERPIGRIDVRAVAKKLNPSKARRMDPLGVLAAGAVGDLYERYGKPSRAEAEGTGIVFATGYGPVTSVLDFHRGVLTKGITGANPATFANTVVNAAAGHVAMLHRYRGYTATIANGGTSSVLALQLAARVIARGMADRIMVVVADEFPEQALATQARLPGYAKTPHVVPGGGTGTVLSEGAAAILLESEASAAARGAHVLADVRGFGASGEPAGIGRIGRDGEAWARALRAALAEADSAPGQIDTVVSAASGYRLVDVAQSRALALAGLADRPTATPKALIGETYGSAGALGLVAALAGDAPPDACCCPASPTAAPTLPRCSTRGRDGRRTRGPAGRGELAGRRHAGRPAALGPPAGPGARRGRAGRRPGHGPARTARGPPGTGWRSSARRPTWWSSPDPGRRRSRRPGRRSRCPAGPGLRPGAGRRPGTHADPPSAQPGGSRTDGASGGGAGAVPPRPARPPPGGRLVARPPRAAHHRGPARRSGRGGGHRLPRHPAPAPAARPDGPPAERRRPVADHRGRGEPVRGPAEPPRTGPRRAPAVERAGARPDRLGRALRRVLDGGAGVRPDRRRGPPGPPRPPVRHAVAGRAARPAGRRARHHAGLRRVRGADQDLAPAQGDLRRRPAARLAAGLAPHQHRPPGALRRPRPRPAPGPGHRRPRRRPLVVAAAAVRPGRPHRGAHRGGRRMTTAAPGARRGRDRSAGPGAPAPDLPAPTLELAA</sequence>
<feature type="compositionally biased region" description="Basic residues" evidence="4">
    <location>
        <begin position="808"/>
        <end position="817"/>
    </location>
</feature>
<feature type="compositionally biased region" description="Low complexity" evidence="4">
    <location>
        <begin position="818"/>
        <end position="831"/>
    </location>
</feature>
<feature type="compositionally biased region" description="Pro residues" evidence="4">
    <location>
        <begin position="943"/>
        <end position="955"/>
    </location>
</feature>
<feature type="domain" description="Ketosynthase family 3 (KS3)" evidence="5">
    <location>
        <begin position="5"/>
        <end position="392"/>
    </location>
</feature>
<feature type="compositionally biased region" description="Basic residues" evidence="4">
    <location>
        <begin position="1042"/>
        <end position="1055"/>
    </location>
</feature>
<dbReference type="SUPFAM" id="SSF53901">
    <property type="entry name" value="Thiolase-like"/>
    <property type="match status" value="3"/>
</dbReference>
<accession>A0A066YT59</accession>
<dbReference type="CDD" id="cd00834">
    <property type="entry name" value="KAS_I_II"/>
    <property type="match status" value="1"/>
</dbReference>
<evidence type="ECO:0000313" key="7">
    <source>
        <dbReference type="Proteomes" id="UP000027178"/>
    </source>
</evidence>
<comment type="caution">
    <text evidence="6">The sequence shown here is derived from an EMBL/GenBank/DDBJ whole genome shotgun (WGS) entry which is preliminary data.</text>
</comment>
<dbReference type="InterPro" id="IPR020841">
    <property type="entry name" value="PKS_Beta-ketoAc_synthase_dom"/>
</dbReference>
<feature type="compositionally biased region" description="Low complexity" evidence="4">
    <location>
        <begin position="861"/>
        <end position="874"/>
    </location>
</feature>
<dbReference type="InterPro" id="IPR014031">
    <property type="entry name" value="Ketoacyl_synth_C"/>
</dbReference>
<evidence type="ECO:0000256" key="1">
    <source>
        <dbReference type="ARBA" id="ARBA00008467"/>
    </source>
</evidence>
<dbReference type="InterPro" id="IPR000794">
    <property type="entry name" value="Beta-ketoacyl_synthase"/>
</dbReference>
<keyword evidence="2 3" id="KW-0808">Transferase</keyword>
<feature type="compositionally biased region" description="Low complexity" evidence="4">
    <location>
        <begin position="1031"/>
        <end position="1041"/>
    </location>
</feature>
<proteinExistence type="inferred from homology"/>
<dbReference type="PANTHER" id="PTHR11712">
    <property type="entry name" value="POLYKETIDE SYNTHASE-RELATED"/>
    <property type="match status" value="1"/>
</dbReference>
<dbReference type="GO" id="GO:0006633">
    <property type="term" value="P:fatty acid biosynthetic process"/>
    <property type="evidence" value="ECO:0007669"/>
    <property type="project" value="TreeGrafter"/>
</dbReference>
<feature type="compositionally biased region" description="Basic residues" evidence="4">
    <location>
        <begin position="921"/>
        <end position="942"/>
    </location>
</feature>
<dbReference type="eggNOG" id="COG0304">
    <property type="taxonomic scope" value="Bacteria"/>
</dbReference>
<evidence type="ECO:0000256" key="3">
    <source>
        <dbReference type="RuleBase" id="RU003694"/>
    </source>
</evidence>
<dbReference type="PATRIC" id="fig|1348663.4.peg.4076"/>
<evidence type="ECO:0000313" key="6">
    <source>
        <dbReference type="EMBL" id="KDN84437.1"/>
    </source>
</evidence>
<dbReference type="EMBL" id="JNBY01000093">
    <property type="protein sequence ID" value="KDN84437.1"/>
    <property type="molecule type" value="Genomic_DNA"/>
</dbReference>
<dbReference type="Proteomes" id="UP000027178">
    <property type="component" value="Unassembled WGS sequence"/>
</dbReference>
<comment type="similarity">
    <text evidence="1 3">Belongs to the thiolase-like superfamily. Beta-ketoacyl-ACP synthases family.</text>
</comment>
<evidence type="ECO:0000256" key="4">
    <source>
        <dbReference type="SAM" id="MobiDB-lite"/>
    </source>
</evidence>